<dbReference type="RefSeq" id="XP_056492825.1">
    <property type="nucleotide sequence ID" value="XM_056627030.1"/>
</dbReference>
<gene>
    <name evidence="1" type="ORF">N7509_002393</name>
</gene>
<dbReference type="GeneID" id="81366010"/>
<dbReference type="Proteomes" id="UP001147747">
    <property type="component" value="Unassembled WGS sequence"/>
</dbReference>
<name>A0A9X0BDE5_9EURO</name>
<protein>
    <submittedName>
        <fullName evidence="1">Uncharacterized protein</fullName>
    </submittedName>
</protein>
<organism evidence="1 2">
    <name type="scientific">Penicillium cosmopolitanum</name>
    <dbReference type="NCBI Taxonomy" id="1131564"/>
    <lineage>
        <taxon>Eukaryota</taxon>
        <taxon>Fungi</taxon>
        <taxon>Dikarya</taxon>
        <taxon>Ascomycota</taxon>
        <taxon>Pezizomycotina</taxon>
        <taxon>Eurotiomycetes</taxon>
        <taxon>Eurotiomycetidae</taxon>
        <taxon>Eurotiales</taxon>
        <taxon>Aspergillaceae</taxon>
        <taxon>Penicillium</taxon>
    </lineage>
</organism>
<accession>A0A9X0BDE5</accession>
<evidence type="ECO:0000313" key="1">
    <source>
        <dbReference type="EMBL" id="KAJ5408510.1"/>
    </source>
</evidence>
<keyword evidence="2" id="KW-1185">Reference proteome</keyword>
<dbReference type="AlphaFoldDB" id="A0A9X0BDE5"/>
<comment type="caution">
    <text evidence="1">The sequence shown here is derived from an EMBL/GenBank/DDBJ whole genome shotgun (WGS) entry which is preliminary data.</text>
</comment>
<sequence>MYVNHWHISITIGREMMQDKADDRYDRQPRAIGATMLSESTADLGMGLHVDEPIALDSNAGG</sequence>
<reference evidence="1" key="1">
    <citation type="submission" date="2022-12" db="EMBL/GenBank/DDBJ databases">
        <authorList>
            <person name="Petersen C."/>
        </authorList>
    </citation>
    <scope>NUCLEOTIDE SEQUENCE</scope>
    <source>
        <strain evidence="1">IBT 29677</strain>
    </source>
</reference>
<proteinExistence type="predicted"/>
<evidence type="ECO:0000313" key="2">
    <source>
        <dbReference type="Proteomes" id="UP001147747"/>
    </source>
</evidence>
<reference evidence="1" key="2">
    <citation type="journal article" date="2023" name="IMA Fungus">
        <title>Comparative genomic study of the Penicillium genus elucidates a diverse pangenome and 15 lateral gene transfer events.</title>
        <authorList>
            <person name="Petersen C."/>
            <person name="Sorensen T."/>
            <person name="Nielsen M.R."/>
            <person name="Sondergaard T.E."/>
            <person name="Sorensen J.L."/>
            <person name="Fitzpatrick D.A."/>
            <person name="Frisvad J.C."/>
            <person name="Nielsen K.L."/>
        </authorList>
    </citation>
    <scope>NUCLEOTIDE SEQUENCE</scope>
    <source>
        <strain evidence="1">IBT 29677</strain>
    </source>
</reference>
<dbReference type="EMBL" id="JAPZBU010000004">
    <property type="protein sequence ID" value="KAJ5408510.1"/>
    <property type="molecule type" value="Genomic_DNA"/>
</dbReference>